<organism evidence="2 3">
    <name type="scientific">Algimonas porphyrae</name>
    <dbReference type="NCBI Taxonomy" id="1128113"/>
    <lineage>
        <taxon>Bacteria</taxon>
        <taxon>Pseudomonadati</taxon>
        <taxon>Pseudomonadota</taxon>
        <taxon>Alphaproteobacteria</taxon>
        <taxon>Maricaulales</taxon>
        <taxon>Robiginitomaculaceae</taxon>
        <taxon>Algimonas</taxon>
    </lineage>
</organism>
<reference evidence="2" key="1">
    <citation type="journal article" date="2014" name="Int. J. Syst. Evol. Microbiol.">
        <title>Complete genome of a new Firmicutes species belonging to the dominant human colonic microbiota ('Ruminococcus bicirculans') reveals two chromosomes and a selective capacity to utilize plant glucans.</title>
        <authorList>
            <consortium name="NISC Comparative Sequencing Program"/>
            <person name="Wegmann U."/>
            <person name="Louis P."/>
            <person name="Goesmann A."/>
            <person name="Henrissat B."/>
            <person name="Duncan S.H."/>
            <person name="Flint H.J."/>
        </authorList>
    </citation>
    <scope>NUCLEOTIDE SEQUENCE</scope>
    <source>
        <strain evidence="2">NBRC 108216</strain>
    </source>
</reference>
<dbReference type="RefSeq" id="WP_284374099.1">
    <property type="nucleotide sequence ID" value="NZ_BSNJ01000008.1"/>
</dbReference>
<accession>A0ABQ5V4F6</accession>
<dbReference type="Proteomes" id="UP001161390">
    <property type="component" value="Unassembled WGS sequence"/>
</dbReference>
<proteinExistence type="predicted"/>
<comment type="caution">
    <text evidence="2">The sequence shown here is derived from an EMBL/GenBank/DDBJ whole genome shotgun (WGS) entry which is preliminary data.</text>
</comment>
<evidence type="ECO:0000313" key="2">
    <source>
        <dbReference type="EMBL" id="GLQ21970.1"/>
    </source>
</evidence>
<evidence type="ECO:0000256" key="1">
    <source>
        <dbReference type="SAM" id="MobiDB-lite"/>
    </source>
</evidence>
<gene>
    <name evidence="2" type="ORF">GCM10007854_29250</name>
</gene>
<feature type="region of interest" description="Disordered" evidence="1">
    <location>
        <begin position="177"/>
        <end position="198"/>
    </location>
</feature>
<protein>
    <submittedName>
        <fullName evidence="2">Uncharacterized protein</fullName>
    </submittedName>
</protein>
<sequence length="504" mass="55928">MIIVRFLAALIVIAGLIWSLAFSQSATARYQYYENWFSPTFLNEDPVDVVIIGRSGLQTAINADKFSAELEAVSGNPQKVIDLSKSWSGADTQLVQARDILDNADVETLVVQMYPDVAREHEMFFELATYSDIFRGSFAYADMNAVEKLQRALSLSLRKWSSSLSKLVAGEFEARRSLPPTRGSADPTPAPDAQNDQAQSDWAAAVGADWQTKPSDVWDITANYDARNRFFYQEIVDLAEERDVRLVFLFLPELYNAPMNPDFVTKLRDRYGAIDILAPTVDDIINIYPDAYADHGHANEQGQDYFNRMYAQQLDALLKGVAPSFYTVDGLADGGQSATEALIERAAEDLPNVIDGIDLSPVADGLIRDGDLTLIVQGRADYGLNAESLIVRFYDSAALIQVYNDISPRRAETYELVQPIEQVGGTVAAQVRAIFSRECSAAGEDFGQIIETLDAERARTTLRVSHQFIYDHNCAKLVFQVLNASPSIPITLRFDRNVASIQEG</sequence>
<keyword evidence="3" id="KW-1185">Reference proteome</keyword>
<evidence type="ECO:0000313" key="3">
    <source>
        <dbReference type="Proteomes" id="UP001161390"/>
    </source>
</evidence>
<dbReference type="EMBL" id="BSNJ01000008">
    <property type="protein sequence ID" value="GLQ21970.1"/>
    <property type="molecule type" value="Genomic_DNA"/>
</dbReference>
<name>A0ABQ5V4F6_9PROT</name>
<reference evidence="2" key="2">
    <citation type="submission" date="2023-01" db="EMBL/GenBank/DDBJ databases">
        <title>Draft genome sequence of Algimonas porphyrae strain NBRC 108216.</title>
        <authorList>
            <person name="Sun Q."/>
            <person name="Mori K."/>
        </authorList>
    </citation>
    <scope>NUCLEOTIDE SEQUENCE</scope>
    <source>
        <strain evidence="2">NBRC 108216</strain>
    </source>
</reference>